<dbReference type="Proteomes" id="UP000267029">
    <property type="component" value="Unassembled WGS sequence"/>
</dbReference>
<dbReference type="EMBL" id="UXSR01000001">
    <property type="protein sequence ID" value="VDD74000.1"/>
    <property type="molecule type" value="Genomic_DNA"/>
</dbReference>
<dbReference type="OrthoDB" id="6285068at2759"/>
<dbReference type="WBParaSite" id="MCU_000649-RA">
    <property type="protein sequence ID" value="MCU_000649-RA"/>
    <property type="gene ID" value="MCU_000649"/>
</dbReference>
<sequence>MEWSQLNVLLAVMSMAAGAVSNPIGLKNATIEDTGEVVAFEWYNASLPDKSQAKQFCASRRSSLPAARELRYFYKSLDIRNGSTFYLDDTIETTMDSPNEAIGERMCITIMNIPGKPLQLAETYAIRSCSIRADAVVCRRTTSTVESSYSNCVPQEYVEVKGNNTIEFNKARFAYVAGAICFALLLTNILWIILCYKYCAIRKQAHARIRDNTSVLFATSSLLKPTGFNSTMVDPGRYDLLPDVPLQQCDSFRKSCRSTSTRDHSANEETSRHDTIETIYHDNDLERKNTMTEATGFL</sequence>
<feature type="transmembrane region" description="Helical" evidence="1">
    <location>
        <begin position="173"/>
        <end position="196"/>
    </location>
</feature>
<keyword evidence="1" id="KW-1133">Transmembrane helix</keyword>
<keyword evidence="2" id="KW-0732">Signal</keyword>
<gene>
    <name evidence="3" type="ORF">MCOS_LOCUS3</name>
</gene>
<keyword evidence="1" id="KW-0472">Membrane</keyword>
<protein>
    <submittedName>
        <fullName evidence="5">Similar to</fullName>
    </submittedName>
</protein>
<name>A0A0R3U105_MESCO</name>
<proteinExistence type="predicted"/>
<feature type="chain" id="PRO_5043132154" evidence="2">
    <location>
        <begin position="22"/>
        <end position="298"/>
    </location>
</feature>
<reference evidence="5" key="2">
    <citation type="submission" date="2019-11" db="UniProtKB">
        <authorList>
            <consortium name="WormBaseParasite"/>
        </authorList>
    </citation>
    <scope>IDENTIFICATION</scope>
</reference>
<organism evidence="3 4">
    <name type="scientific">Mesocestoides corti</name>
    <name type="common">Flatworm</name>
    <dbReference type="NCBI Taxonomy" id="53468"/>
    <lineage>
        <taxon>Eukaryota</taxon>
        <taxon>Metazoa</taxon>
        <taxon>Spiralia</taxon>
        <taxon>Lophotrochozoa</taxon>
        <taxon>Platyhelminthes</taxon>
        <taxon>Cestoda</taxon>
        <taxon>Eucestoda</taxon>
        <taxon>Cyclophyllidea</taxon>
        <taxon>Mesocestoididae</taxon>
        <taxon>Mesocestoides</taxon>
    </lineage>
</organism>
<evidence type="ECO:0000313" key="5">
    <source>
        <dbReference type="WBParaSite" id="MCU_000649-RA"/>
    </source>
</evidence>
<evidence type="ECO:0000256" key="1">
    <source>
        <dbReference type="SAM" id="Phobius"/>
    </source>
</evidence>
<keyword evidence="4" id="KW-1185">Reference proteome</keyword>
<evidence type="ECO:0000313" key="3">
    <source>
        <dbReference type="EMBL" id="VDD74000.1"/>
    </source>
</evidence>
<reference evidence="3 4" key="1">
    <citation type="submission" date="2018-10" db="EMBL/GenBank/DDBJ databases">
        <authorList>
            <consortium name="Pathogen Informatics"/>
        </authorList>
    </citation>
    <scope>NUCLEOTIDE SEQUENCE [LARGE SCALE GENOMIC DNA]</scope>
</reference>
<evidence type="ECO:0000313" key="4">
    <source>
        <dbReference type="Proteomes" id="UP000267029"/>
    </source>
</evidence>
<evidence type="ECO:0000256" key="2">
    <source>
        <dbReference type="SAM" id="SignalP"/>
    </source>
</evidence>
<dbReference type="AlphaFoldDB" id="A0A0R3U105"/>
<keyword evidence="1" id="KW-0812">Transmembrane</keyword>
<accession>A0A0R3U105</accession>
<dbReference type="STRING" id="53468.A0A0R3U105"/>
<feature type="signal peptide" evidence="2">
    <location>
        <begin position="1"/>
        <end position="21"/>
    </location>
</feature>